<dbReference type="Gene3D" id="3.20.20.140">
    <property type="entry name" value="Metal-dependent hydrolases"/>
    <property type="match status" value="1"/>
</dbReference>
<dbReference type="InterPro" id="IPR006680">
    <property type="entry name" value="Amidohydro-rel"/>
</dbReference>
<dbReference type="EMBL" id="JAUOEK010000055">
    <property type="protein sequence ID" value="MDO5968818.1"/>
    <property type="molecule type" value="Genomic_DNA"/>
</dbReference>
<evidence type="ECO:0000313" key="3">
    <source>
        <dbReference type="Proteomes" id="UP001176883"/>
    </source>
</evidence>
<keyword evidence="3" id="KW-1185">Reference proteome</keyword>
<organism evidence="2 3">
    <name type="scientific">Flavivirga aquimarina</name>
    <dbReference type="NCBI Taxonomy" id="2027862"/>
    <lineage>
        <taxon>Bacteria</taxon>
        <taxon>Pseudomonadati</taxon>
        <taxon>Bacteroidota</taxon>
        <taxon>Flavobacteriia</taxon>
        <taxon>Flavobacteriales</taxon>
        <taxon>Flavobacteriaceae</taxon>
        <taxon>Flavivirga</taxon>
    </lineage>
</organism>
<dbReference type="Proteomes" id="UP001176883">
    <property type="component" value="Unassembled WGS sequence"/>
</dbReference>
<proteinExistence type="predicted"/>
<reference evidence="2" key="1">
    <citation type="submission" date="2023-07" db="EMBL/GenBank/DDBJ databases">
        <title>Two novel species in the genus Flavivirga.</title>
        <authorList>
            <person name="Kwon K."/>
        </authorList>
    </citation>
    <scope>NUCLEOTIDE SEQUENCE</scope>
    <source>
        <strain evidence="2">KCTC 52353</strain>
    </source>
</reference>
<name>A0ABT8W6S1_9FLAO</name>
<evidence type="ECO:0000259" key="1">
    <source>
        <dbReference type="Pfam" id="PF04909"/>
    </source>
</evidence>
<dbReference type="SUPFAM" id="SSF51556">
    <property type="entry name" value="Metallo-dependent hydrolases"/>
    <property type="match status" value="1"/>
</dbReference>
<dbReference type="InterPro" id="IPR032466">
    <property type="entry name" value="Metal_Hydrolase"/>
</dbReference>
<evidence type="ECO:0000313" key="2">
    <source>
        <dbReference type="EMBL" id="MDO5968818.1"/>
    </source>
</evidence>
<dbReference type="Pfam" id="PF04909">
    <property type="entry name" value="Amidohydro_2"/>
    <property type="match status" value="1"/>
</dbReference>
<gene>
    <name evidence="2" type="ORF">Q4Q35_03280</name>
</gene>
<sequence length="306" mass="34664">MRTPIHIIKLVILFLLFNLSYNCNKKEDSTDTEEETIVNYEKYKDIFIVDIHNHDASGYKYQQSLVTWTKYGIDKIVLFGDISEPSAITTDEIAFEAYEANTDRFFPFIAGINIFDTSCLTYIRERFTAGVYGIGEVAAASTNSPVVSNLPWKGEHPLDGYFSEIYDLCAEFKKPILLHIDPPSGFPITKLKEAATLYPDTNFIFGHANAYNSPSEIESLIAAHDNIYIDFFAGFTAYNKDSNFKLENYVALIKKYPLRFMVSSDSGYGITYDQAYLAIFELFELLDTATVEKIAGQNFLGLINNN</sequence>
<protein>
    <submittedName>
        <fullName evidence="2">Amidohydrolase family protein</fullName>
    </submittedName>
</protein>
<dbReference type="RefSeq" id="WP_303276500.1">
    <property type="nucleotide sequence ID" value="NZ_JAUOEK010000055.1"/>
</dbReference>
<feature type="domain" description="Amidohydrolase-related" evidence="1">
    <location>
        <begin position="76"/>
        <end position="265"/>
    </location>
</feature>
<comment type="caution">
    <text evidence="2">The sequence shown here is derived from an EMBL/GenBank/DDBJ whole genome shotgun (WGS) entry which is preliminary data.</text>
</comment>
<accession>A0ABT8W6S1</accession>